<keyword evidence="5" id="KW-0597">Phosphoprotein</keyword>
<keyword evidence="7" id="KW-0547">Nucleotide-binding</keyword>
<comment type="catalytic activity">
    <reaction evidence="1">
        <text>ATP + protein L-histidine = ADP + protein N-phospho-L-histidine.</text>
        <dbReference type="EC" id="2.7.13.3"/>
    </reaction>
</comment>
<dbReference type="PRINTS" id="PR00344">
    <property type="entry name" value="BCTRLSENSOR"/>
</dbReference>
<dbReference type="InterPro" id="IPR005467">
    <property type="entry name" value="His_kinase_dom"/>
</dbReference>
<accession>A0AAJ5WY84</accession>
<dbReference type="EMBL" id="CP119326">
    <property type="protein sequence ID" value="WEK39481.1"/>
    <property type="molecule type" value="Genomic_DNA"/>
</dbReference>
<dbReference type="CDD" id="cd06225">
    <property type="entry name" value="HAMP"/>
    <property type="match status" value="1"/>
</dbReference>
<evidence type="ECO:0000256" key="5">
    <source>
        <dbReference type="ARBA" id="ARBA00022553"/>
    </source>
</evidence>
<dbReference type="InterPro" id="IPR004358">
    <property type="entry name" value="Sig_transdc_His_kin-like_C"/>
</dbReference>
<dbReference type="CDD" id="cd00082">
    <property type="entry name" value="HisKA"/>
    <property type="match status" value="1"/>
</dbReference>
<dbReference type="SMART" id="SM00387">
    <property type="entry name" value="HATPase_c"/>
    <property type="match status" value="1"/>
</dbReference>
<dbReference type="Gene3D" id="3.30.565.10">
    <property type="entry name" value="Histidine kinase-like ATPase, C-terminal domain"/>
    <property type="match status" value="1"/>
</dbReference>
<comment type="subcellular location">
    <subcellularLocation>
        <location evidence="2">Cell membrane</location>
        <topology evidence="2">Multi-pass membrane protein</topology>
    </subcellularLocation>
</comment>
<dbReference type="GO" id="GO:0005886">
    <property type="term" value="C:plasma membrane"/>
    <property type="evidence" value="ECO:0007669"/>
    <property type="project" value="UniProtKB-SubCell"/>
</dbReference>
<evidence type="ECO:0000256" key="8">
    <source>
        <dbReference type="ARBA" id="ARBA00022777"/>
    </source>
</evidence>
<gene>
    <name evidence="13" type="ORF">P0Y50_13195</name>
</gene>
<evidence type="ECO:0000259" key="11">
    <source>
        <dbReference type="PROSITE" id="PS50109"/>
    </source>
</evidence>
<sequence>MLGLRGLNRTVAASMAQVGVGGVAITFLGGALFYGLLSDQPWRLRAIDYVAITVFCMCGLILAVTSATALSRRILSPVVSVGRAARRIANGDLSARAEVSDPRLGEVVELTTDFNRMADRLESLAAEERTIQAAVAHELRTPLMILRGKIQGAIDGIFPLDEDLLVSALGQIDALTRLVEDIRAMGVADSAHVFLEVSPVDLAAVARDLRRLINAPMRAAGFQITWTLGAAVIMADRTRLHQALLALLTNVRLHATPGPVTVEVSQVDGMGVFMVMDSGPGIPRDFSDRIFEPFHRGPTHAKGTGLGLAIVRISADAHGGWVTYAPSPQGGSIFSFAIPLEDKGAVPPRSY</sequence>
<feature type="domain" description="HAMP" evidence="12">
    <location>
        <begin position="72"/>
        <end position="126"/>
    </location>
</feature>
<evidence type="ECO:0000256" key="7">
    <source>
        <dbReference type="ARBA" id="ARBA00022741"/>
    </source>
</evidence>
<dbReference type="PROSITE" id="PS50885">
    <property type="entry name" value="HAMP"/>
    <property type="match status" value="1"/>
</dbReference>
<dbReference type="Proteomes" id="UP001213664">
    <property type="component" value="Chromosome"/>
</dbReference>
<feature type="transmembrane region" description="Helical" evidence="10">
    <location>
        <begin position="49"/>
        <end position="70"/>
    </location>
</feature>
<dbReference type="PANTHER" id="PTHR44936:SF10">
    <property type="entry name" value="SENSOR PROTEIN RSTB"/>
    <property type="match status" value="1"/>
</dbReference>
<dbReference type="Pfam" id="PF00512">
    <property type="entry name" value="HisKA"/>
    <property type="match status" value="1"/>
</dbReference>
<reference evidence="13" key="1">
    <citation type="submission" date="2023-03" db="EMBL/GenBank/DDBJ databases">
        <title>Andean soil-derived lignocellulolytic bacterial consortium as a source of novel taxa and putative plastic-active enzymes.</title>
        <authorList>
            <person name="Diaz-Garcia L."/>
            <person name="Chuvochina M."/>
            <person name="Feuerriegel G."/>
            <person name="Bunk B."/>
            <person name="Sproer C."/>
            <person name="Streit W.R."/>
            <person name="Rodriguez L.M."/>
            <person name="Overmann J."/>
            <person name="Jimenez D.J."/>
        </authorList>
    </citation>
    <scope>NUCLEOTIDE SEQUENCE</scope>
    <source>
        <strain evidence="13">MAG 833</strain>
    </source>
</reference>
<dbReference type="PROSITE" id="PS50109">
    <property type="entry name" value="HIS_KIN"/>
    <property type="match status" value="1"/>
</dbReference>
<dbReference type="InterPro" id="IPR003594">
    <property type="entry name" value="HATPase_dom"/>
</dbReference>
<evidence type="ECO:0000256" key="2">
    <source>
        <dbReference type="ARBA" id="ARBA00004651"/>
    </source>
</evidence>
<feature type="domain" description="Histidine kinase" evidence="11">
    <location>
        <begin position="134"/>
        <end position="342"/>
    </location>
</feature>
<dbReference type="SUPFAM" id="SSF158472">
    <property type="entry name" value="HAMP domain-like"/>
    <property type="match status" value="1"/>
</dbReference>
<dbReference type="AlphaFoldDB" id="A0AAJ5WY84"/>
<evidence type="ECO:0000259" key="12">
    <source>
        <dbReference type="PROSITE" id="PS50885"/>
    </source>
</evidence>
<dbReference type="SUPFAM" id="SSF47384">
    <property type="entry name" value="Homodimeric domain of signal transducing histidine kinase"/>
    <property type="match status" value="1"/>
</dbReference>
<feature type="transmembrane region" description="Helical" evidence="10">
    <location>
        <begin position="12"/>
        <end position="37"/>
    </location>
</feature>
<dbReference type="Pfam" id="PF02518">
    <property type="entry name" value="HATPase_c"/>
    <property type="match status" value="1"/>
</dbReference>
<keyword evidence="6" id="KW-0808">Transferase</keyword>
<evidence type="ECO:0000256" key="3">
    <source>
        <dbReference type="ARBA" id="ARBA00012438"/>
    </source>
</evidence>
<keyword evidence="9" id="KW-0067">ATP-binding</keyword>
<dbReference type="InterPro" id="IPR050980">
    <property type="entry name" value="2C_sensor_his_kinase"/>
</dbReference>
<evidence type="ECO:0000256" key="1">
    <source>
        <dbReference type="ARBA" id="ARBA00000085"/>
    </source>
</evidence>
<proteinExistence type="predicted"/>
<dbReference type="Pfam" id="PF00672">
    <property type="entry name" value="HAMP"/>
    <property type="match status" value="1"/>
</dbReference>
<keyword evidence="8 13" id="KW-0418">Kinase</keyword>
<keyword evidence="10" id="KW-0812">Transmembrane</keyword>
<keyword evidence="10" id="KW-0472">Membrane</keyword>
<evidence type="ECO:0000256" key="6">
    <source>
        <dbReference type="ARBA" id="ARBA00022679"/>
    </source>
</evidence>
<dbReference type="GO" id="GO:0000155">
    <property type="term" value="F:phosphorelay sensor kinase activity"/>
    <property type="evidence" value="ECO:0007669"/>
    <property type="project" value="InterPro"/>
</dbReference>
<evidence type="ECO:0000256" key="10">
    <source>
        <dbReference type="SAM" id="Phobius"/>
    </source>
</evidence>
<evidence type="ECO:0000313" key="13">
    <source>
        <dbReference type="EMBL" id="WEK39481.1"/>
    </source>
</evidence>
<dbReference type="CDD" id="cd00075">
    <property type="entry name" value="HATPase"/>
    <property type="match status" value="1"/>
</dbReference>
<dbReference type="InterPro" id="IPR003661">
    <property type="entry name" value="HisK_dim/P_dom"/>
</dbReference>
<dbReference type="EC" id="2.7.13.3" evidence="3"/>
<dbReference type="InterPro" id="IPR036890">
    <property type="entry name" value="HATPase_C_sf"/>
</dbReference>
<evidence type="ECO:0000256" key="4">
    <source>
        <dbReference type="ARBA" id="ARBA00022475"/>
    </source>
</evidence>
<dbReference type="InterPro" id="IPR003660">
    <property type="entry name" value="HAMP_dom"/>
</dbReference>
<dbReference type="Gene3D" id="1.10.8.500">
    <property type="entry name" value="HAMP domain in histidine kinase"/>
    <property type="match status" value="1"/>
</dbReference>
<dbReference type="SMART" id="SM00388">
    <property type="entry name" value="HisKA"/>
    <property type="match status" value="1"/>
</dbReference>
<dbReference type="SUPFAM" id="SSF55874">
    <property type="entry name" value="ATPase domain of HSP90 chaperone/DNA topoisomerase II/histidine kinase"/>
    <property type="match status" value="1"/>
</dbReference>
<dbReference type="SMART" id="SM00304">
    <property type="entry name" value="HAMP"/>
    <property type="match status" value="1"/>
</dbReference>
<evidence type="ECO:0000256" key="9">
    <source>
        <dbReference type="ARBA" id="ARBA00022840"/>
    </source>
</evidence>
<name>A0AAJ5WY84_9CAUL</name>
<protein>
    <recommendedName>
        <fullName evidence="3">histidine kinase</fullName>
        <ecNumber evidence="3">2.7.13.3</ecNumber>
    </recommendedName>
</protein>
<dbReference type="InterPro" id="IPR036097">
    <property type="entry name" value="HisK_dim/P_sf"/>
</dbReference>
<keyword evidence="4" id="KW-1003">Cell membrane</keyword>
<dbReference type="Gene3D" id="1.10.287.130">
    <property type="match status" value="1"/>
</dbReference>
<organism evidence="13 14">
    <name type="scientific">Candidatus Brevundimonas colombiensis</name>
    <dbReference type="NCBI Taxonomy" id="3121376"/>
    <lineage>
        <taxon>Bacteria</taxon>
        <taxon>Pseudomonadati</taxon>
        <taxon>Pseudomonadota</taxon>
        <taxon>Alphaproteobacteria</taxon>
        <taxon>Caulobacterales</taxon>
        <taxon>Caulobacteraceae</taxon>
        <taxon>Brevundimonas</taxon>
    </lineage>
</organism>
<keyword evidence="10" id="KW-1133">Transmembrane helix</keyword>
<dbReference type="GO" id="GO:0005524">
    <property type="term" value="F:ATP binding"/>
    <property type="evidence" value="ECO:0007669"/>
    <property type="project" value="UniProtKB-KW"/>
</dbReference>
<evidence type="ECO:0000313" key="14">
    <source>
        <dbReference type="Proteomes" id="UP001213664"/>
    </source>
</evidence>
<dbReference type="PANTHER" id="PTHR44936">
    <property type="entry name" value="SENSOR PROTEIN CREC"/>
    <property type="match status" value="1"/>
</dbReference>